<evidence type="ECO:0000313" key="2">
    <source>
        <dbReference type="EMBL" id="EDR10591.1"/>
    </source>
</evidence>
<dbReference type="GeneID" id="6074425"/>
<accession>B0D4M8</accession>
<sequence>MIWSRKPSRGPLLCNLSAVILHSDDFKDLAIFPRLVIGPHIRTIKIDPRDSFSWANLTAVLKKAAPTDLSSFMLRRFDSTLSWSVAESLELLLILRGAKTLDTGRMFLTSHAISLIATFPALEDLKFSVTEREMEGCTASMVGNSFQTITSLAIRSDSDNACQMMLMQIQSRTCRSLELNRTSHDTSWDVGKLSLALHVCNMASSLESLHVCNDLWKDYGSFNINARALKHLHSFEQLRDLSVDPSSVDLCDNDLLELAKSLPQLRSLVFSEHYVLNNQPNCTFIGMQHVIQFCPHLQKLDICVDARQIPIFATQPDGEYPIGFHLTSVNLRNSPVSNACDVASYLIMLLPVLRNFDTAYSDGTTDYEEGQVDVYQAIWLEAEQLLLIIIQTVLKVYMNAYGYPWGYPQYKFIHEHLAILKQLAPRVTATQSLRTMKTMTMKMRGTKKTKPKKGEKEKEFKLEILVWTVPFMRNLMIHQASRSSEGRSYLCTTCTVRPQSTPVTQPQSDSRLPSISSWLPVSVIDTSLLPPQHTSLTPCSYLTLRLSSTHFDPHTSQGVVHPVKRFHYPKQNIQPLRPSSCRSALRPRRSGRFPSYSLPDPSKSGYFEGPNAGVVVELGYLRHQRFKMSLKVANVISTPFLIEFTLLFLRFNPYNSLTSWHHHHAKTPPARPNYNAGGPGQFRAYDGRAIGFRFPGATPNITLANVPGNPLQKVMAMIQDLRNEIGELKAEQRNLNAQLTTLQPIARRILVDTYLFVKGYLPSSGGARNTWISSNITNLTPPTGTTTAAFEQKLMSYRKDGDSCTHSTETLAIALALDALNPRDADLEYMFHFCFGHRVEEELDGKVPSTLVDEETGQRGHVMLVVMPNRHCYGSLKP</sequence>
<dbReference type="SUPFAM" id="SSF52047">
    <property type="entry name" value="RNI-like"/>
    <property type="match status" value="1"/>
</dbReference>
<proteinExistence type="predicted"/>
<organism evidence="3">
    <name type="scientific">Laccaria bicolor (strain S238N-H82 / ATCC MYA-4686)</name>
    <name type="common">Bicoloured deceiver</name>
    <name type="synonym">Laccaria laccata var. bicolor</name>
    <dbReference type="NCBI Taxonomy" id="486041"/>
    <lineage>
        <taxon>Eukaryota</taxon>
        <taxon>Fungi</taxon>
        <taxon>Dikarya</taxon>
        <taxon>Basidiomycota</taxon>
        <taxon>Agaricomycotina</taxon>
        <taxon>Agaricomycetes</taxon>
        <taxon>Agaricomycetidae</taxon>
        <taxon>Agaricales</taxon>
        <taxon>Agaricineae</taxon>
        <taxon>Hydnangiaceae</taxon>
        <taxon>Laccaria</taxon>
    </lineage>
</organism>
<dbReference type="Gene3D" id="3.80.10.10">
    <property type="entry name" value="Ribonuclease Inhibitor"/>
    <property type="match status" value="1"/>
</dbReference>
<dbReference type="KEGG" id="lbc:LACBIDRAFT_325353"/>
<feature type="coiled-coil region" evidence="1">
    <location>
        <begin position="711"/>
        <end position="738"/>
    </location>
</feature>
<dbReference type="OrthoDB" id="2841072at2759"/>
<protein>
    <submittedName>
        <fullName evidence="2">Predicted protein</fullName>
    </submittedName>
</protein>
<reference evidence="2 3" key="1">
    <citation type="journal article" date="2008" name="Nature">
        <title>The genome of Laccaria bicolor provides insights into mycorrhizal symbiosis.</title>
        <authorList>
            <person name="Martin F."/>
            <person name="Aerts A."/>
            <person name="Ahren D."/>
            <person name="Brun A."/>
            <person name="Danchin E.G.J."/>
            <person name="Duchaussoy F."/>
            <person name="Gibon J."/>
            <person name="Kohler A."/>
            <person name="Lindquist E."/>
            <person name="Pereda V."/>
            <person name="Salamov A."/>
            <person name="Shapiro H.J."/>
            <person name="Wuyts J."/>
            <person name="Blaudez D."/>
            <person name="Buee M."/>
            <person name="Brokstein P."/>
            <person name="Canbaeck B."/>
            <person name="Cohen D."/>
            <person name="Courty P.E."/>
            <person name="Coutinho P.M."/>
            <person name="Delaruelle C."/>
            <person name="Detter J.C."/>
            <person name="Deveau A."/>
            <person name="DiFazio S."/>
            <person name="Duplessis S."/>
            <person name="Fraissinet-Tachet L."/>
            <person name="Lucic E."/>
            <person name="Frey-Klett P."/>
            <person name="Fourrey C."/>
            <person name="Feussner I."/>
            <person name="Gay G."/>
            <person name="Grimwood J."/>
            <person name="Hoegger P.J."/>
            <person name="Jain P."/>
            <person name="Kilaru S."/>
            <person name="Labbe J."/>
            <person name="Lin Y.C."/>
            <person name="Legue V."/>
            <person name="Le Tacon F."/>
            <person name="Marmeisse R."/>
            <person name="Melayah D."/>
            <person name="Montanini B."/>
            <person name="Muratet M."/>
            <person name="Nehls U."/>
            <person name="Niculita-Hirzel H."/>
            <person name="Oudot-Le Secq M.P."/>
            <person name="Peter M."/>
            <person name="Quesneville H."/>
            <person name="Rajashekar B."/>
            <person name="Reich M."/>
            <person name="Rouhier N."/>
            <person name="Schmutz J."/>
            <person name="Yin T."/>
            <person name="Chalot M."/>
            <person name="Henrissat B."/>
            <person name="Kuees U."/>
            <person name="Lucas S."/>
            <person name="Van de Peer Y."/>
            <person name="Podila G.K."/>
            <person name="Polle A."/>
            <person name="Pukkila P.J."/>
            <person name="Richardson P.M."/>
            <person name="Rouze P."/>
            <person name="Sanders I.R."/>
            <person name="Stajich J.E."/>
            <person name="Tunlid A."/>
            <person name="Tuskan G."/>
            <person name="Grigoriev I.V."/>
        </authorList>
    </citation>
    <scope>NUCLEOTIDE SEQUENCE [LARGE SCALE GENOMIC DNA]</scope>
    <source>
        <strain evidence="3">S238N-H82 / ATCC MYA-4686</strain>
    </source>
</reference>
<gene>
    <name evidence="2" type="ORF">LACBIDRAFT_325353</name>
</gene>
<dbReference type="InterPro" id="IPR032675">
    <property type="entry name" value="LRR_dom_sf"/>
</dbReference>
<keyword evidence="1" id="KW-0175">Coiled coil</keyword>
<name>B0D4M8_LACBS</name>
<dbReference type="RefSeq" id="XP_001879041.1">
    <property type="nucleotide sequence ID" value="XM_001879006.1"/>
</dbReference>
<dbReference type="HOGENOM" id="CLU_327619_0_0_1"/>
<dbReference type="Proteomes" id="UP000001194">
    <property type="component" value="Unassembled WGS sequence"/>
</dbReference>
<evidence type="ECO:0000256" key="1">
    <source>
        <dbReference type="SAM" id="Coils"/>
    </source>
</evidence>
<dbReference type="AlphaFoldDB" id="B0D4M8"/>
<evidence type="ECO:0000313" key="3">
    <source>
        <dbReference type="Proteomes" id="UP000001194"/>
    </source>
</evidence>
<dbReference type="EMBL" id="DS547097">
    <property type="protein sequence ID" value="EDR10591.1"/>
    <property type="molecule type" value="Genomic_DNA"/>
</dbReference>
<dbReference type="InParanoid" id="B0D4M8"/>
<keyword evidence="3" id="KW-1185">Reference proteome</keyword>